<proteinExistence type="predicted"/>
<evidence type="ECO:0000256" key="3">
    <source>
        <dbReference type="SAM" id="SignalP"/>
    </source>
</evidence>
<keyword evidence="2" id="KW-1133">Transmembrane helix</keyword>
<feature type="signal peptide" evidence="3">
    <location>
        <begin position="1"/>
        <end position="37"/>
    </location>
</feature>
<keyword evidence="2" id="KW-0812">Transmembrane</keyword>
<evidence type="ECO:0000256" key="2">
    <source>
        <dbReference type="SAM" id="Phobius"/>
    </source>
</evidence>
<comment type="caution">
    <text evidence="4">The sequence shown here is derived from an EMBL/GenBank/DDBJ whole genome shotgun (WGS) entry which is preliminary data.</text>
</comment>
<evidence type="ECO:0000313" key="4">
    <source>
        <dbReference type="EMBL" id="KAF8888149.1"/>
    </source>
</evidence>
<accession>A0A9P5NFS0</accession>
<reference evidence="4" key="1">
    <citation type="submission" date="2020-11" db="EMBL/GenBank/DDBJ databases">
        <authorList>
            <consortium name="DOE Joint Genome Institute"/>
            <person name="Ahrendt S."/>
            <person name="Riley R."/>
            <person name="Andreopoulos W."/>
            <person name="LaButti K."/>
            <person name="Pangilinan J."/>
            <person name="Ruiz-duenas F.J."/>
            <person name="Barrasa J.M."/>
            <person name="Sanchez-Garcia M."/>
            <person name="Camarero S."/>
            <person name="Miyauchi S."/>
            <person name="Serrano A."/>
            <person name="Linde D."/>
            <person name="Babiker R."/>
            <person name="Drula E."/>
            <person name="Ayuso-Fernandez I."/>
            <person name="Pacheco R."/>
            <person name="Padilla G."/>
            <person name="Ferreira P."/>
            <person name="Barriuso J."/>
            <person name="Kellner H."/>
            <person name="Castanera R."/>
            <person name="Alfaro M."/>
            <person name="Ramirez L."/>
            <person name="Pisabarro A.G."/>
            <person name="Kuo A."/>
            <person name="Tritt A."/>
            <person name="Lipzen A."/>
            <person name="He G."/>
            <person name="Yan M."/>
            <person name="Ng V."/>
            <person name="Cullen D."/>
            <person name="Martin F."/>
            <person name="Rosso M.-N."/>
            <person name="Henrissat B."/>
            <person name="Hibbett D."/>
            <person name="Martinez A.T."/>
            <person name="Grigoriev I.V."/>
        </authorList>
    </citation>
    <scope>NUCLEOTIDE SEQUENCE</scope>
    <source>
        <strain evidence="4">AH 44721</strain>
    </source>
</reference>
<feature type="region of interest" description="Disordered" evidence="1">
    <location>
        <begin position="175"/>
        <end position="216"/>
    </location>
</feature>
<feature type="compositionally biased region" description="Polar residues" evidence="1">
    <location>
        <begin position="353"/>
        <end position="378"/>
    </location>
</feature>
<keyword evidence="2" id="KW-0472">Membrane</keyword>
<dbReference type="EMBL" id="JADNYJ010000086">
    <property type="protein sequence ID" value="KAF8888149.1"/>
    <property type="molecule type" value="Genomic_DNA"/>
</dbReference>
<evidence type="ECO:0000313" key="5">
    <source>
        <dbReference type="Proteomes" id="UP000724874"/>
    </source>
</evidence>
<sequence>MVLFRLRCTLSFQTLSRCLRFLIFTLLLDRSLSGALAEQNVTIDDQNPSIVYSPPGAWTVSTNSSLDFGGSHTLAQNPNATALFNFTGTAIYFFSPLWPYLVNTAISLDEGPITLVDLVDHSRNDTVTGPETVQSHVVWNATGLNYTRHLLNISVGAGQPFAVVDGLIYTTPNDTVTSPSVPSSSSTSSTSTTSISRVVASPTSNSSSDLSSSSPSRHIVPVALGTILGILAIFLLMFAMWFFFRRRRRPVSEAWTLATGTSARRQPPPQKGTTWYKTPPTPPNVPGYPMEQTAQGTWLNGKYAYVGNMPPPPISALSPPVPGMGNYNQPEYAAPVSPSARAPNRYQPGYTLSTITEKSTPQSRKTPLSANSPASAQSELGGGGHAAGYYSPPPAAPSEVMSETSTIRGPGLAGIGAAGGYGGALLISRLSNNIIIRPDIEMEEEAEVQGRMLLLLQ</sequence>
<dbReference type="AlphaFoldDB" id="A0A9P5NFS0"/>
<organism evidence="4 5">
    <name type="scientific">Gymnopilus junonius</name>
    <name type="common">Spectacular rustgill mushroom</name>
    <name type="synonym">Gymnopilus spectabilis subsp. junonius</name>
    <dbReference type="NCBI Taxonomy" id="109634"/>
    <lineage>
        <taxon>Eukaryota</taxon>
        <taxon>Fungi</taxon>
        <taxon>Dikarya</taxon>
        <taxon>Basidiomycota</taxon>
        <taxon>Agaricomycotina</taxon>
        <taxon>Agaricomycetes</taxon>
        <taxon>Agaricomycetidae</taxon>
        <taxon>Agaricales</taxon>
        <taxon>Agaricineae</taxon>
        <taxon>Hymenogastraceae</taxon>
        <taxon>Gymnopilus</taxon>
    </lineage>
</organism>
<dbReference type="OrthoDB" id="3234968at2759"/>
<gene>
    <name evidence="4" type="ORF">CPB84DRAFT_1473740</name>
</gene>
<dbReference type="Gene3D" id="2.60.120.260">
    <property type="entry name" value="Galactose-binding domain-like"/>
    <property type="match status" value="1"/>
</dbReference>
<feature type="region of interest" description="Disordered" evidence="1">
    <location>
        <begin position="260"/>
        <end position="287"/>
    </location>
</feature>
<feature type="transmembrane region" description="Helical" evidence="2">
    <location>
        <begin position="219"/>
        <end position="244"/>
    </location>
</feature>
<feature type="chain" id="PRO_5040465562" description="Transmembrane protein" evidence="3">
    <location>
        <begin position="38"/>
        <end position="457"/>
    </location>
</feature>
<evidence type="ECO:0008006" key="6">
    <source>
        <dbReference type="Google" id="ProtNLM"/>
    </source>
</evidence>
<keyword evidence="5" id="KW-1185">Reference proteome</keyword>
<protein>
    <recommendedName>
        <fullName evidence="6">Transmembrane protein</fullName>
    </recommendedName>
</protein>
<keyword evidence="3" id="KW-0732">Signal</keyword>
<feature type="region of interest" description="Disordered" evidence="1">
    <location>
        <begin position="353"/>
        <end position="404"/>
    </location>
</feature>
<dbReference type="Proteomes" id="UP000724874">
    <property type="component" value="Unassembled WGS sequence"/>
</dbReference>
<name>A0A9P5NFS0_GYMJU</name>
<evidence type="ECO:0000256" key="1">
    <source>
        <dbReference type="SAM" id="MobiDB-lite"/>
    </source>
</evidence>